<evidence type="ECO:0000313" key="10">
    <source>
        <dbReference type="Proteomes" id="UP000789706"/>
    </source>
</evidence>
<dbReference type="InterPro" id="IPR040458">
    <property type="entry name" value="Vid27"/>
</dbReference>
<dbReference type="InterPro" id="IPR036236">
    <property type="entry name" value="Znf_C2H2_sf"/>
</dbReference>
<accession>A0A9N8YRE7</accession>
<dbReference type="SUPFAM" id="SSF50978">
    <property type="entry name" value="WD40 repeat-like"/>
    <property type="match status" value="1"/>
</dbReference>
<feature type="region of interest" description="Disordered" evidence="7">
    <location>
        <begin position="323"/>
        <end position="369"/>
    </location>
</feature>
<dbReference type="GO" id="GO:0003677">
    <property type="term" value="F:DNA binding"/>
    <property type="evidence" value="ECO:0007669"/>
    <property type="project" value="InterPro"/>
</dbReference>
<keyword evidence="6" id="KW-0256">Endoplasmic reticulum</keyword>
<dbReference type="PROSITE" id="PS50157">
    <property type="entry name" value="ZINC_FINGER_C2H2_2"/>
    <property type="match status" value="3"/>
</dbReference>
<dbReference type="Proteomes" id="UP000789706">
    <property type="component" value="Unassembled WGS sequence"/>
</dbReference>
<feature type="transmembrane region" description="Helical" evidence="6">
    <location>
        <begin position="49"/>
        <end position="69"/>
    </location>
</feature>
<comment type="catalytic activity">
    <reaction evidence="6">
        <text>[protein]-C-terminal S-[(2E,6E)-farnesyl]-L-cysteine + S-adenosyl-L-methionine = [protein]-C-terminal S-[(2E,6E)-farnesyl]-L-cysteine methyl ester + S-adenosyl-L-homocysteine</text>
        <dbReference type="Rhea" id="RHEA:21672"/>
        <dbReference type="Rhea" id="RHEA-COMP:12125"/>
        <dbReference type="Rhea" id="RHEA-COMP:12126"/>
        <dbReference type="ChEBI" id="CHEBI:57856"/>
        <dbReference type="ChEBI" id="CHEBI:59789"/>
        <dbReference type="ChEBI" id="CHEBI:90510"/>
        <dbReference type="ChEBI" id="CHEBI:90511"/>
        <dbReference type="EC" id="2.1.1.100"/>
    </reaction>
</comment>
<dbReference type="SMART" id="SM00355">
    <property type="entry name" value="ZnF_C2H2"/>
    <property type="match status" value="3"/>
</dbReference>
<dbReference type="GO" id="GO:0032259">
    <property type="term" value="P:methylation"/>
    <property type="evidence" value="ECO:0007669"/>
    <property type="project" value="UniProtKB-KW"/>
</dbReference>
<keyword evidence="3 6" id="KW-1133">Transmembrane helix</keyword>
<dbReference type="InterPro" id="IPR040979">
    <property type="entry name" value="Vid27_N"/>
</dbReference>
<feature type="compositionally biased region" description="Basic and acidic residues" evidence="7">
    <location>
        <begin position="1234"/>
        <end position="1244"/>
    </location>
</feature>
<keyword evidence="2 6" id="KW-0812">Transmembrane</keyword>
<dbReference type="InterPro" id="IPR025770">
    <property type="entry name" value="PPMT_MeTrfase"/>
</dbReference>
<dbReference type="Pfam" id="PF08553">
    <property type="entry name" value="VID27"/>
    <property type="match status" value="1"/>
</dbReference>
<dbReference type="PROSITE" id="PS00028">
    <property type="entry name" value="ZINC_FINGER_C2H2_1"/>
    <property type="match status" value="2"/>
</dbReference>
<keyword evidence="6" id="KW-0949">S-adenosyl-L-methionine</keyword>
<evidence type="ECO:0000259" key="8">
    <source>
        <dbReference type="PROSITE" id="PS50157"/>
    </source>
</evidence>
<keyword evidence="4 6" id="KW-0472">Membrane</keyword>
<comment type="subcellular location">
    <subcellularLocation>
        <location evidence="6">Endoplasmic reticulum membrane</location>
        <topology evidence="6">Multi-pass membrane protein</topology>
    </subcellularLocation>
    <subcellularLocation>
        <location evidence="1">Membrane</location>
        <topology evidence="1">Multi-pass membrane protein</topology>
    </subcellularLocation>
</comment>
<dbReference type="SMART" id="SM00384">
    <property type="entry name" value="AT_hook"/>
    <property type="match status" value="9"/>
</dbReference>
<keyword evidence="6" id="KW-0808">Transferase</keyword>
<name>A0A9N8YRE7_9GLOM</name>
<feature type="compositionally biased region" description="Basic and acidic residues" evidence="7">
    <location>
        <begin position="1268"/>
        <end position="1278"/>
    </location>
</feature>
<dbReference type="InterPro" id="IPR036322">
    <property type="entry name" value="WD40_repeat_dom_sf"/>
</dbReference>
<evidence type="ECO:0000256" key="3">
    <source>
        <dbReference type="ARBA" id="ARBA00022989"/>
    </source>
</evidence>
<dbReference type="EC" id="2.1.1.100" evidence="6"/>
<keyword evidence="5" id="KW-0862">Zinc</keyword>
<feature type="region of interest" description="Disordered" evidence="7">
    <location>
        <begin position="508"/>
        <end position="547"/>
    </location>
</feature>
<gene>
    <name evidence="9" type="ORF">DEBURN_LOCUS1462</name>
</gene>
<dbReference type="Pfam" id="PF04140">
    <property type="entry name" value="ICMT"/>
    <property type="match status" value="1"/>
</dbReference>
<comment type="caution">
    <text evidence="9">The sequence shown here is derived from an EMBL/GenBank/DDBJ whole genome shotgun (WGS) entry which is preliminary data.</text>
</comment>
<dbReference type="EMBL" id="CAJVPK010000065">
    <property type="protein sequence ID" value="CAG8441319.1"/>
    <property type="molecule type" value="Genomic_DNA"/>
</dbReference>
<feature type="region of interest" description="Disordered" evidence="7">
    <location>
        <begin position="1047"/>
        <end position="1068"/>
    </location>
</feature>
<dbReference type="GO" id="GO:0005789">
    <property type="term" value="C:endoplasmic reticulum membrane"/>
    <property type="evidence" value="ECO:0007669"/>
    <property type="project" value="UniProtKB-SubCell"/>
</dbReference>
<feature type="domain" description="C2H2-type" evidence="8">
    <location>
        <begin position="960"/>
        <end position="987"/>
    </location>
</feature>
<dbReference type="Pfam" id="PF17748">
    <property type="entry name" value="VID27_N"/>
    <property type="match status" value="1"/>
</dbReference>
<feature type="region of interest" description="Disordered" evidence="7">
    <location>
        <begin position="1115"/>
        <end position="1315"/>
    </location>
</feature>
<comment type="similarity">
    <text evidence="6">Belongs to the class VI-like SAM-binding methyltransferase superfamily. Isoprenylcysteine carboxyl methyltransferase family.</text>
</comment>
<dbReference type="GO" id="GO:0008270">
    <property type="term" value="F:zinc ion binding"/>
    <property type="evidence" value="ECO:0007669"/>
    <property type="project" value="UniProtKB-KW"/>
</dbReference>
<keyword evidence="5" id="KW-0479">Metal-binding</keyword>
<protein>
    <recommendedName>
        <fullName evidence="6">Protein-S-isoprenylcysteine O-methyltransferase</fullName>
        <ecNumber evidence="6">2.1.1.100</ecNumber>
    </recommendedName>
</protein>
<feature type="transmembrane region" description="Helical" evidence="6">
    <location>
        <begin position="114"/>
        <end position="135"/>
    </location>
</feature>
<dbReference type="PANTHER" id="PTHR31913:SF0">
    <property type="entry name" value="VACUOLAR IMPORT AND DEGRADATION PROTEIN 27"/>
    <property type="match status" value="1"/>
</dbReference>
<feature type="transmembrane region" description="Helical" evidence="6">
    <location>
        <begin position="89"/>
        <end position="107"/>
    </location>
</feature>
<dbReference type="InterPro" id="IPR013087">
    <property type="entry name" value="Znf_C2H2_type"/>
</dbReference>
<dbReference type="PRINTS" id="PR00929">
    <property type="entry name" value="ATHOOK"/>
</dbReference>
<reference evidence="9" key="1">
    <citation type="submission" date="2021-06" db="EMBL/GenBank/DDBJ databases">
        <authorList>
            <person name="Kallberg Y."/>
            <person name="Tangrot J."/>
            <person name="Rosling A."/>
        </authorList>
    </citation>
    <scope>NUCLEOTIDE SEQUENCE</scope>
    <source>
        <strain evidence="9">AZ414A</strain>
    </source>
</reference>
<evidence type="ECO:0000256" key="6">
    <source>
        <dbReference type="RuleBase" id="RU362022"/>
    </source>
</evidence>
<feature type="domain" description="C2H2-type" evidence="8">
    <location>
        <begin position="1021"/>
        <end position="1039"/>
    </location>
</feature>
<sequence length="1345" mass="153287">MSLNTEKEKISIMAGRHSPQNISIYSFGFGTMFGIFVVVAYCSESFMPLGIYMAALALFHELEYLLTALFNADKLTLDAFLLNNGNHYYIANGSGLIEFLIELYLFPGLKRISFLHYLGFTLIVIGQIARTLAMWHAKHNFSHQVATYKRQEHVLVTTGIYAYLRHPSYFGFLWWAVGTQILLCNPFSAIGNPNNPELIQISAGQLYLVRPDTIVRRTGTEWQYQLVIARDEKAFLIDESIEFRKGHFEGLTTFCWKDPAGDPEELFEFVCDLSTIAHTVNAFEYTVYYCMYERKYKKSREEATDQDIQSFIYLPKIEKVESNINKSPSTPKREKSTTSYSSPISATTTPPNRRDISGPSTPKKNTVALDFPDSPSIDLVATAQVELHCFDPNSGEFVLKSPLATAKIMKGRSYEYWLVVDENSTRHVGQRIEPRMNPVFNSAHQCLIWCYFGELSQVHSFLIRFLEREDEYNFKRKYTTSMYETLNETKAKEDEQEYLMNAYQDDIEMPDADSSDQSETEEETDSSDEESDYHQDKNPSGDTDDINSQLLGMLHEEDSSIILMDPDDEHNLYKMDLECGKVVEEWNVHDIFPVANIFPSNKFAQTTAEKTMIGMSHNSLFRIDPRLPDTKLVDSQLKSYMTKNNFTCGATDDKGHIAVGSEKGDVKLFDSLGKNAKTNLPALGSGIKGIDVTADGRWIIATTSRYLLLLDTEIKTDPNRKLGFEKSFPKSQKPVPRRLQLKPEHLSLMEVPVTRFNTGESEMEKTIVTSTGPFVITWNFRRVKQGKLYDYQIKRYAEDIVADNFRFGQDRSIVVTLPHDDTSNNSSPTFSPGVNVHSTATISTILDSSSNFTSSDVPITNITNNIIDKPMTTMVTPLNNQEVVTQYNNESSTQEITRVTLSSIHKVEGNKELDAPAIPIMHTDYRLTVENVNSSKVFDVPTINSAISPEALNSLNGSEYKCPKCNRLFSRKFNMRSHLATHDSERIRPFTCEYPSCGLSFTRKHDLKRHIIGVHEDQKEFSCPYCEKNFARKDAFKRHTLTCALNETDDDDNGESNSSNKNKFHINHGITRRSYDSTEIGDRVHTRSVSRGIMKRIIDEDSDDSTDEVLTYVNVRRGRPPKRQLDPDNDESTTNTTEIKAKRGRPRKILSPEEESRRKSAVPRKRGRPRKDPQDKPMKTTIKTGKRGRPRKIIDPDEQKPVSTNGRGRPRKIPKVNEEPTSTSTISRGRGRPRREPEDNKVDNENTNEDTNDTKVTTNKRGRPRKILQTEDIQHDPNEPIIIRKRGRPRKDSQDDGKPIKIKSNKRGRPRKDQVNKLESQLLVSNNNNSDGAEIDELIDELISN</sequence>
<dbReference type="PROSITE" id="PS51564">
    <property type="entry name" value="SAM_ICMT"/>
    <property type="match status" value="1"/>
</dbReference>
<evidence type="ECO:0000256" key="1">
    <source>
        <dbReference type="ARBA" id="ARBA00004141"/>
    </source>
</evidence>
<feature type="compositionally biased region" description="Polar residues" evidence="7">
    <location>
        <begin position="337"/>
        <end position="351"/>
    </location>
</feature>
<feature type="compositionally biased region" description="Basic and acidic residues" evidence="7">
    <location>
        <begin position="1290"/>
        <end position="1299"/>
    </location>
</feature>
<feature type="transmembrane region" description="Helical" evidence="6">
    <location>
        <begin position="22"/>
        <end position="42"/>
    </location>
</feature>
<dbReference type="Gene3D" id="3.30.160.60">
    <property type="entry name" value="Classic Zinc Finger"/>
    <property type="match status" value="3"/>
</dbReference>
<dbReference type="Pfam" id="PF02178">
    <property type="entry name" value="AT_hook"/>
    <property type="match status" value="7"/>
</dbReference>
<keyword evidence="5" id="KW-0863">Zinc-finger</keyword>
<feature type="compositionally biased region" description="Basic residues" evidence="7">
    <location>
        <begin position="1159"/>
        <end position="1169"/>
    </location>
</feature>
<evidence type="ECO:0000313" key="9">
    <source>
        <dbReference type="EMBL" id="CAG8441319.1"/>
    </source>
</evidence>
<evidence type="ECO:0000256" key="7">
    <source>
        <dbReference type="SAM" id="MobiDB-lite"/>
    </source>
</evidence>
<dbReference type="InterPro" id="IPR013863">
    <property type="entry name" value="VID27_C"/>
</dbReference>
<feature type="domain" description="C2H2-type" evidence="8">
    <location>
        <begin position="990"/>
        <end position="1020"/>
    </location>
</feature>
<evidence type="ECO:0000256" key="5">
    <source>
        <dbReference type="PROSITE-ProRule" id="PRU00042"/>
    </source>
</evidence>
<dbReference type="PANTHER" id="PTHR31913">
    <property type="entry name" value="VACUOLAR IMPORT AND DEGRADATION PROTEIN 27"/>
    <property type="match status" value="1"/>
</dbReference>
<dbReference type="GO" id="GO:0004671">
    <property type="term" value="F:protein C-terminal S-isoprenylcysteine carboxyl O-methyltransferase activity"/>
    <property type="evidence" value="ECO:0007669"/>
    <property type="project" value="UniProtKB-EC"/>
</dbReference>
<feature type="compositionally biased region" description="Basic residues" evidence="7">
    <location>
        <begin position="1300"/>
        <end position="1310"/>
    </location>
</feature>
<keyword evidence="10" id="KW-1185">Reference proteome</keyword>
<dbReference type="OrthoDB" id="10251113at2759"/>
<organism evidence="9 10">
    <name type="scientific">Diversispora eburnea</name>
    <dbReference type="NCBI Taxonomy" id="1213867"/>
    <lineage>
        <taxon>Eukaryota</taxon>
        <taxon>Fungi</taxon>
        <taxon>Fungi incertae sedis</taxon>
        <taxon>Mucoromycota</taxon>
        <taxon>Glomeromycotina</taxon>
        <taxon>Glomeromycetes</taxon>
        <taxon>Diversisporales</taxon>
        <taxon>Diversisporaceae</taxon>
        <taxon>Diversispora</taxon>
    </lineage>
</organism>
<dbReference type="GO" id="GO:0005634">
    <property type="term" value="C:nucleus"/>
    <property type="evidence" value="ECO:0007669"/>
    <property type="project" value="TreeGrafter"/>
</dbReference>
<dbReference type="SUPFAM" id="SSF57667">
    <property type="entry name" value="beta-beta-alpha zinc fingers"/>
    <property type="match status" value="2"/>
</dbReference>
<feature type="compositionally biased region" description="Acidic residues" evidence="7">
    <location>
        <begin position="508"/>
        <end position="531"/>
    </location>
</feature>
<evidence type="ECO:0000256" key="2">
    <source>
        <dbReference type="ARBA" id="ARBA00022692"/>
    </source>
</evidence>
<dbReference type="InterPro" id="IPR040768">
    <property type="entry name" value="Vid27_PH"/>
</dbReference>
<dbReference type="Gene3D" id="1.20.120.1630">
    <property type="match status" value="1"/>
</dbReference>
<evidence type="ECO:0000256" key="4">
    <source>
        <dbReference type="ARBA" id="ARBA00023136"/>
    </source>
</evidence>
<dbReference type="Pfam" id="PF17747">
    <property type="entry name" value="VID27_PH"/>
    <property type="match status" value="1"/>
</dbReference>
<dbReference type="InterPro" id="IPR007269">
    <property type="entry name" value="ICMT_MeTrfase"/>
</dbReference>
<dbReference type="InterPro" id="IPR017956">
    <property type="entry name" value="AT_hook_DNA-bd_motif"/>
</dbReference>
<proteinExistence type="inferred from homology"/>
<keyword evidence="6" id="KW-0489">Methyltransferase</keyword>
<dbReference type="Pfam" id="PF00096">
    <property type="entry name" value="zf-C2H2"/>
    <property type="match status" value="3"/>
</dbReference>